<accession>A0A2M6P2C2</accession>
<sequence length="309" mass="36971">MLYKIFIDDSGKKEYITPYSRDFVENAPLFEDYEQFWRDNYFVLCGVRVAEKYLGEINHKINAIKKRCFSTHKVELKSDWLRNPHQREKHYIDPFGVTAEQLTACVDSIYELLYEYREQMKLLAVVFDKRWYGDRKRQTPDGHPLSKTAQIFLERIQYTNTYHIVVFDQMESSLQVHKGNNGKIFRVYQNKTEMERMYVSNFDKIADIKFIESKRENFLQIADLCAYNVYRQFVHYGREWCGENVDRDGKCRMNTYEYFEKIRCNFLYIPERDNKVCGVGLTCIPDTNKTQWDVLDGCNLEQQKNSSDS</sequence>
<dbReference type="Pfam" id="PF12686">
    <property type="entry name" value="DUF3800"/>
    <property type="match status" value="1"/>
</dbReference>
<comment type="caution">
    <text evidence="1">The sequence shown here is derived from an EMBL/GenBank/DDBJ whole genome shotgun (WGS) entry which is preliminary data.</text>
</comment>
<proteinExistence type="predicted"/>
<gene>
    <name evidence="1" type="ORF">COU30_00290</name>
</gene>
<dbReference type="AlphaFoldDB" id="A0A2M6P2C2"/>
<dbReference type="Proteomes" id="UP000228528">
    <property type="component" value="Unassembled WGS sequence"/>
</dbReference>
<dbReference type="InterPro" id="IPR024524">
    <property type="entry name" value="DUF3800"/>
</dbReference>
<evidence type="ECO:0008006" key="3">
    <source>
        <dbReference type="Google" id="ProtNLM"/>
    </source>
</evidence>
<reference evidence="2" key="1">
    <citation type="submission" date="2017-09" db="EMBL/GenBank/DDBJ databases">
        <title>Depth-based differentiation of microbial function through sediment-hosted aquifers and enrichment of novel symbionts in the deep terrestrial subsurface.</title>
        <authorList>
            <person name="Probst A.J."/>
            <person name="Ladd B."/>
            <person name="Jarett J.K."/>
            <person name="Geller-Mcgrath D.E."/>
            <person name="Sieber C.M.K."/>
            <person name="Emerson J.B."/>
            <person name="Anantharaman K."/>
            <person name="Thomas B.C."/>
            <person name="Malmstrom R."/>
            <person name="Stieglmeier M."/>
            <person name="Klingl A."/>
            <person name="Woyke T."/>
            <person name="Ryan C.M."/>
            <person name="Banfield J.F."/>
        </authorList>
    </citation>
    <scope>NUCLEOTIDE SEQUENCE [LARGE SCALE GENOMIC DNA]</scope>
</reference>
<evidence type="ECO:0000313" key="1">
    <source>
        <dbReference type="EMBL" id="PIR77837.1"/>
    </source>
</evidence>
<name>A0A2M6P2C2_9BACT</name>
<dbReference type="EMBL" id="PFBW01000014">
    <property type="protein sequence ID" value="PIR77837.1"/>
    <property type="molecule type" value="Genomic_DNA"/>
</dbReference>
<protein>
    <recommendedName>
        <fullName evidence="3">DUF3800 domain-containing protein</fullName>
    </recommendedName>
</protein>
<organism evidence="1 2">
    <name type="scientific">Candidatus Magasanikbacteria bacterium CG10_big_fil_rev_8_21_14_0_10_38_6</name>
    <dbReference type="NCBI Taxonomy" id="1974647"/>
    <lineage>
        <taxon>Bacteria</taxon>
        <taxon>Candidatus Magasanikiibacteriota</taxon>
    </lineage>
</organism>
<evidence type="ECO:0000313" key="2">
    <source>
        <dbReference type="Proteomes" id="UP000228528"/>
    </source>
</evidence>